<keyword evidence="3" id="KW-1185">Reference proteome</keyword>
<reference evidence="2 3" key="1">
    <citation type="submission" date="2016-10" db="EMBL/GenBank/DDBJ databases">
        <authorList>
            <person name="Varghese N."/>
            <person name="Submissions S."/>
        </authorList>
    </citation>
    <scope>NUCLEOTIDE SEQUENCE [LARGE SCALE GENOMIC DNA]</scope>
    <source>
        <strain evidence="2 3">GAS524</strain>
    </source>
</reference>
<gene>
    <name evidence="1" type="ORF">SAMN05444163_7997</name>
    <name evidence="2" type="ORF">SAMN05444163_8190</name>
</gene>
<proteinExistence type="predicted"/>
<dbReference type="EMBL" id="LT629693">
    <property type="protein sequence ID" value="SDK38934.1"/>
    <property type="molecule type" value="Genomic_DNA"/>
</dbReference>
<name>A0ABY0QHM8_9BRAD</name>
<protein>
    <submittedName>
        <fullName evidence="2">Uncharacterized protein</fullName>
    </submittedName>
</protein>
<sequence length="101" mass="11807">MRLEEWPLPYVRVKCAQCEREGRLSKDGLLERFGGEREMFVVRAKLTEASCKRENKKSPCMSILPDALLVQAIRAERKEDILSVEIMQEAANWNPKWLEEK</sequence>
<evidence type="ECO:0000313" key="1">
    <source>
        <dbReference type="EMBL" id="SDK38934.1"/>
    </source>
</evidence>
<evidence type="ECO:0000313" key="3">
    <source>
        <dbReference type="Proteomes" id="UP000198803"/>
    </source>
</evidence>
<evidence type="ECO:0000313" key="2">
    <source>
        <dbReference type="EMBL" id="SDK46931.1"/>
    </source>
</evidence>
<dbReference type="EMBL" id="LT629693">
    <property type="protein sequence ID" value="SDK46931.1"/>
    <property type="molecule type" value="Genomic_DNA"/>
</dbReference>
<dbReference type="Proteomes" id="UP000198803">
    <property type="component" value="Chromosome I"/>
</dbReference>
<accession>A0ABY0QHM8</accession>
<dbReference type="RefSeq" id="WP_091977029.1">
    <property type="nucleotide sequence ID" value="NZ_LT629693.1"/>
</dbReference>
<organism evidence="2 3">
    <name type="scientific">Bradyrhizobium ottawaense</name>
    <dbReference type="NCBI Taxonomy" id="931866"/>
    <lineage>
        <taxon>Bacteria</taxon>
        <taxon>Pseudomonadati</taxon>
        <taxon>Pseudomonadota</taxon>
        <taxon>Alphaproteobacteria</taxon>
        <taxon>Hyphomicrobiales</taxon>
        <taxon>Nitrobacteraceae</taxon>
        <taxon>Bradyrhizobium</taxon>
    </lineage>
</organism>